<sequence>MIFAGDFAQLAPVLGSALYSGSVGTTVNAAMTENGQKTAIGKALWHQVTTVVILRENMRQKTQTPEDAKLRKALENMRYAACTDEDINFLRTRIAGNRKNQPNIASRLFRNVSIIVGLNTEKDRINELGCARFAKETGQELTHFYSVDTIGESVQPEVLRVLKRKGIKSVRKKQISLSHRLQTILWNIRHSLTEGVPGKLSLCYGMPVMIRNNDATELCITKGQEGHVVGWQASQGIDNKLVLNTLFVKLDKPAKNIRLQGLPKNVIPLSRTSKSVLCKGLNQPLTINRSQVSVLPNFAMTDYSSQGKTRQYNVVNLNSCHSHMAYYTAISRSASAEGTIILQGFDSYKIKCGASGYLRQEFRELELLDEITLLKYNENLPSAVNGKLRNIMIRQYRKLK</sequence>
<organism evidence="1 2">
    <name type="scientific">Galerina marginata (strain CBS 339.88)</name>
    <dbReference type="NCBI Taxonomy" id="685588"/>
    <lineage>
        <taxon>Eukaryota</taxon>
        <taxon>Fungi</taxon>
        <taxon>Dikarya</taxon>
        <taxon>Basidiomycota</taxon>
        <taxon>Agaricomycotina</taxon>
        <taxon>Agaricomycetes</taxon>
        <taxon>Agaricomycetidae</taxon>
        <taxon>Agaricales</taxon>
        <taxon>Agaricineae</taxon>
        <taxon>Strophariaceae</taxon>
        <taxon>Galerina</taxon>
    </lineage>
</organism>
<reference evidence="2" key="1">
    <citation type="journal article" date="2014" name="Proc. Natl. Acad. Sci. U.S.A.">
        <title>Extensive sampling of basidiomycete genomes demonstrates inadequacy of the white-rot/brown-rot paradigm for wood decay fungi.</title>
        <authorList>
            <person name="Riley R."/>
            <person name="Salamov A.A."/>
            <person name="Brown D.W."/>
            <person name="Nagy L.G."/>
            <person name="Floudas D."/>
            <person name="Held B.W."/>
            <person name="Levasseur A."/>
            <person name="Lombard V."/>
            <person name="Morin E."/>
            <person name="Otillar R."/>
            <person name="Lindquist E.A."/>
            <person name="Sun H."/>
            <person name="LaButti K.M."/>
            <person name="Schmutz J."/>
            <person name="Jabbour D."/>
            <person name="Luo H."/>
            <person name="Baker S.E."/>
            <person name="Pisabarro A.G."/>
            <person name="Walton J.D."/>
            <person name="Blanchette R.A."/>
            <person name="Henrissat B."/>
            <person name="Martin F."/>
            <person name="Cullen D."/>
            <person name="Hibbett D.S."/>
            <person name="Grigoriev I.V."/>
        </authorList>
    </citation>
    <scope>NUCLEOTIDE SEQUENCE [LARGE SCALE GENOMIC DNA]</scope>
    <source>
        <strain evidence="2">CBS 339.88</strain>
    </source>
</reference>
<dbReference type="STRING" id="685588.A0A067S6R9"/>
<evidence type="ECO:0000313" key="1">
    <source>
        <dbReference type="EMBL" id="KDR65592.1"/>
    </source>
</evidence>
<proteinExistence type="predicted"/>
<dbReference type="HOGENOM" id="CLU_043173_1_0_1"/>
<evidence type="ECO:0000313" key="2">
    <source>
        <dbReference type="Proteomes" id="UP000027222"/>
    </source>
</evidence>
<dbReference type="OrthoDB" id="3247165at2759"/>
<evidence type="ECO:0008006" key="3">
    <source>
        <dbReference type="Google" id="ProtNLM"/>
    </source>
</evidence>
<dbReference type="SUPFAM" id="SSF52540">
    <property type="entry name" value="P-loop containing nucleoside triphosphate hydrolases"/>
    <property type="match status" value="1"/>
</dbReference>
<dbReference type="InterPro" id="IPR027417">
    <property type="entry name" value="P-loop_NTPase"/>
</dbReference>
<protein>
    <recommendedName>
        <fullName evidence="3">DNA helicase</fullName>
    </recommendedName>
</protein>
<gene>
    <name evidence="1" type="ORF">GALMADRAFT_45378</name>
</gene>
<feature type="non-terminal residue" evidence="1">
    <location>
        <position position="400"/>
    </location>
</feature>
<dbReference type="EMBL" id="KL142439">
    <property type="protein sequence ID" value="KDR65592.1"/>
    <property type="molecule type" value="Genomic_DNA"/>
</dbReference>
<dbReference type="PANTHER" id="PTHR47642">
    <property type="entry name" value="ATP-DEPENDENT DNA HELICASE"/>
    <property type="match status" value="1"/>
</dbReference>
<dbReference type="Proteomes" id="UP000027222">
    <property type="component" value="Unassembled WGS sequence"/>
</dbReference>
<accession>A0A067S6R9</accession>
<dbReference type="InterPro" id="IPR051055">
    <property type="entry name" value="PIF1_helicase"/>
</dbReference>
<name>A0A067S6R9_GALM3</name>
<dbReference type="AlphaFoldDB" id="A0A067S6R9"/>
<keyword evidence="2" id="KW-1185">Reference proteome</keyword>